<organism evidence="6 7">
    <name type="scientific">Zasmidium cellare ATCC 36951</name>
    <dbReference type="NCBI Taxonomy" id="1080233"/>
    <lineage>
        <taxon>Eukaryota</taxon>
        <taxon>Fungi</taxon>
        <taxon>Dikarya</taxon>
        <taxon>Ascomycota</taxon>
        <taxon>Pezizomycotina</taxon>
        <taxon>Dothideomycetes</taxon>
        <taxon>Dothideomycetidae</taxon>
        <taxon>Mycosphaerellales</taxon>
        <taxon>Mycosphaerellaceae</taxon>
        <taxon>Zasmidium</taxon>
    </lineage>
</organism>
<dbReference type="Pfam" id="PF00753">
    <property type="entry name" value="Lactamase_B"/>
    <property type="match status" value="1"/>
</dbReference>
<accession>A0A6A6C7V9</accession>
<dbReference type="CDD" id="cd07730">
    <property type="entry name" value="metallo-hydrolase-like_MBL-fold"/>
    <property type="match status" value="1"/>
</dbReference>
<feature type="domain" description="Metallo-beta-lactamase" evidence="5">
    <location>
        <begin position="50"/>
        <end position="173"/>
    </location>
</feature>
<dbReference type="GO" id="GO:0046872">
    <property type="term" value="F:metal ion binding"/>
    <property type="evidence" value="ECO:0007669"/>
    <property type="project" value="UniProtKB-KW"/>
</dbReference>
<evidence type="ECO:0000256" key="1">
    <source>
        <dbReference type="ARBA" id="ARBA00007749"/>
    </source>
</evidence>
<dbReference type="RefSeq" id="XP_033662881.1">
    <property type="nucleotide sequence ID" value="XM_033818317.1"/>
</dbReference>
<gene>
    <name evidence="6" type="ORF">M409DRAFT_69490</name>
</gene>
<dbReference type="PANTHER" id="PTHR42978:SF5">
    <property type="entry name" value="METALLO-BETA-LACTAMASE DOMAIN-CONTAINING PROTEIN"/>
    <property type="match status" value="1"/>
</dbReference>
<dbReference type="OrthoDB" id="10250730at2759"/>
<dbReference type="InterPro" id="IPR036866">
    <property type="entry name" value="RibonucZ/Hydroxyglut_hydro"/>
</dbReference>
<dbReference type="InterPro" id="IPR051013">
    <property type="entry name" value="MBL_superfamily_lactonases"/>
</dbReference>
<evidence type="ECO:0000256" key="2">
    <source>
        <dbReference type="ARBA" id="ARBA00022723"/>
    </source>
</evidence>
<evidence type="ECO:0000256" key="3">
    <source>
        <dbReference type="ARBA" id="ARBA00022801"/>
    </source>
</evidence>
<evidence type="ECO:0000256" key="4">
    <source>
        <dbReference type="ARBA" id="ARBA00022833"/>
    </source>
</evidence>
<comment type="similarity">
    <text evidence="1">Belongs to the metallo-beta-lactamase superfamily.</text>
</comment>
<dbReference type="AlphaFoldDB" id="A0A6A6C7V9"/>
<protein>
    <recommendedName>
        <fullName evidence="5">Metallo-beta-lactamase domain-containing protein</fullName>
    </recommendedName>
</protein>
<dbReference type="SUPFAM" id="SSF56281">
    <property type="entry name" value="Metallo-hydrolase/oxidoreductase"/>
    <property type="match status" value="1"/>
</dbReference>
<dbReference type="GeneID" id="54571589"/>
<dbReference type="Proteomes" id="UP000799537">
    <property type="component" value="Unassembled WGS sequence"/>
</dbReference>
<sequence>MPPKPPPKLNIPPGTTTVTVSAIDSTLWLSGVPTEYFYDPPIPGFGRVRTGCWSLLIEHPSGRKLVYDLGMRKDWWNCAPAVGIKEYLANGTLESLDVKKNVSEILSEGGVDLGSVEGVIWSHFHFDHTGDVSTFPGSTKLIMGEGGKEAFMPGYPTDPEAQTLDSDFEGREVVEVDFRNADLKIGGFRAYDYFGDGSFYLLDSPGHTIAHVNALARTKVDAPEYVHMCGDSAHHCGEIRPTMYMPLPENIDPSPLPHIHAGPCPGGLFSKLLRNGSREDHVLELIDPGAGTYKKQKYALIYDNEKLKETVREVEGFDANEDVLTVLAHDWTLKGIIDEWPKHLNGWSEKKWKKESRWKFLEDFRHAVADGS</sequence>
<keyword evidence="4" id="KW-0862">Zinc</keyword>
<dbReference type="EMBL" id="ML993616">
    <property type="protein sequence ID" value="KAF2161992.1"/>
    <property type="molecule type" value="Genomic_DNA"/>
</dbReference>
<evidence type="ECO:0000259" key="5">
    <source>
        <dbReference type="Pfam" id="PF00753"/>
    </source>
</evidence>
<keyword evidence="2" id="KW-0479">Metal-binding</keyword>
<name>A0A6A6C7V9_ZASCE</name>
<reference evidence="6" key="1">
    <citation type="journal article" date="2020" name="Stud. Mycol.">
        <title>101 Dothideomycetes genomes: a test case for predicting lifestyles and emergence of pathogens.</title>
        <authorList>
            <person name="Haridas S."/>
            <person name="Albert R."/>
            <person name="Binder M."/>
            <person name="Bloem J."/>
            <person name="Labutti K."/>
            <person name="Salamov A."/>
            <person name="Andreopoulos B."/>
            <person name="Baker S."/>
            <person name="Barry K."/>
            <person name="Bills G."/>
            <person name="Bluhm B."/>
            <person name="Cannon C."/>
            <person name="Castanera R."/>
            <person name="Culley D."/>
            <person name="Daum C."/>
            <person name="Ezra D."/>
            <person name="Gonzalez J."/>
            <person name="Henrissat B."/>
            <person name="Kuo A."/>
            <person name="Liang C."/>
            <person name="Lipzen A."/>
            <person name="Lutzoni F."/>
            <person name="Magnuson J."/>
            <person name="Mondo S."/>
            <person name="Nolan M."/>
            <person name="Ohm R."/>
            <person name="Pangilinan J."/>
            <person name="Park H.-J."/>
            <person name="Ramirez L."/>
            <person name="Alfaro M."/>
            <person name="Sun H."/>
            <person name="Tritt A."/>
            <person name="Yoshinaga Y."/>
            <person name="Zwiers L.-H."/>
            <person name="Turgeon B."/>
            <person name="Goodwin S."/>
            <person name="Spatafora J."/>
            <person name="Crous P."/>
            <person name="Grigoriev I."/>
        </authorList>
    </citation>
    <scope>NUCLEOTIDE SEQUENCE</scope>
    <source>
        <strain evidence="6">ATCC 36951</strain>
    </source>
</reference>
<proteinExistence type="inferred from homology"/>
<dbReference type="PANTHER" id="PTHR42978">
    <property type="entry name" value="QUORUM-QUENCHING LACTONASE YTNP-RELATED-RELATED"/>
    <property type="match status" value="1"/>
</dbReference>
<dbReference type="GO" id="GO:0016787">
    <property type="term" value="F:hydrolase activity"/>
    <property type="evidence" value="ECO:0007669"/>
    <property type="project" value="UniProtKB-KW"/>
</dbReference>
<dbReference type="InterPro" id="IPR001279">
    <property type="entry name" value="Metallo-B-lactamas"/>
</dbReference>
<dbReference type="Gene3D" id="3.60.15.10">
    <property type="entry name" value="Ribonuclease Z/Hydroxyacylglutathione hydrolase-like"/>
    <property type="match status" value="1"/>
</dbReference>
<evidence type="ECO:0000313" key="7">
    <source>
        <dbReference type="Proteomes" id="UP000799537"/>
    </source>
</evidence>
<evidence type="ECO:0000313" key="6">
    <source>
        <dbReference type="EMBL" id="KAF2161992.1"/>
    </source>
</evidence>
<keyword evidence="3" id="KW-0378">Hydrolase</keyword>
<keyword evidence="7" id="KW-1185">Reference proteome</keyword>